<dbReference type="EMBL" id="CATNWA010010179">
    <property type="protein sequence ID" value="CAI9559497.1"/>
    <property type="molecule type" value="Genomic_DNA"/>
</dbReference>
<proteinExistence type="predicted"/>
<organism evidence="1 2">
    <name type="scientific">Staurois parvus</name>
    <dbReference type="NCBI Taxonomy" id="386267"/>
    <lineage>
        <taxon>Eukaryota</taxon>
        <taxon>Metazoa</taxon>
        <taxon>Chordata</taxon>
        <taxon>Craniata</taxon>
        <taxon>Vertebrata</taxon>
        <taxon>Euteleostomi</taxon>
        <taxon>Amphibia</taxon>
        <taxon>Batrachia</taxon>
        <taxon>Anura</taxon>
        <taxon>Neobatrachia</taxon>
        <taxon>Ranoidea</taxon>
        <taxon>Ranidae</taxon>
        <taxon>Staurois</taxon>
    </lineage>
</organism>
<name>A0ABN9CHB1_9NEOB</name>
<evidence type="ECO:0000313" key="2">
    <source>
        <dbReference type="Proteomes" id="UP001162483"/>
    </source>
</evidence>
<comment type="caution">
    <text evidence="1">The sequence shown here is derived from an EMBL/GenBank/DDBJ whole genome shotgun (WGS) entry which is preliminary data.</text>
</comment>
<protein>
    <submittedName>
        <fullName evidence="1">Uncharacterized protein</fullName>
    </submittedName>
</protein>
<evidence type="ECO:0000313" key="1">
    <source>
        <dbReference type="EMBL" id="CAI9559497.1"/>
    </source>
</evidence>
<accession>A0ABN9CHB1</accession>
<reference evidence="1" key="1">
    <citation type="submission" date="2023-05" db="EMBL/GenBank/DDBJ databases">
        <authorList>
            <person name="Stuckert A."/>
        </authorList>
    </citation>
    <scope>NUCLEOTIDE SEQUENCE</scope>
</reference>
<dbReference type="Proteomes" id="UP001162483">
    <property type="component" value="Unassembled WGS sequence"/>
</dbReference>
<sequence>MAVHSHPEQCAYSEAHTPCPLVKHSQHTVIPLITPHVNPFRSSAISTL</sequence>
<gene>
    <name evidence="1" type="ORF">SPARVUS_LOCUS5100860</name>
</gene>
<keyword evidence="2" id="KW-1185">Reference proteome</keyword>